<feature type="transmembrane region" description="Helical" evidence="7">
    <location>
        <begin position="147"/>
        <end position="169"/>
    </location>
</feature>
<feature type="transmembrane region" description="Helical" evidence="7">
    <location>
        <begin position="85"/>
        <end position="103"/>
    </location>
</feature>
<evidence type="ECO:0000313" key="10">
    <source>
        <dbReference type="Proteomes" id="UP000185426"/>
    </source>
</evidence>
<dbReference type="InterPro" id="IPR050189">
    <property type="entry name" value="MFS_Efflux_Transporters"/>
</dbReference>
<dbReference type="SUPFAM" id="SSF103473">
    <property type="entry name" value="MFS general substrate transporter"/>
    <property type="match status" value="1"/>
</dbReference>
<keyword evidence="5 7" id="KW-1133">Transmembrane helix</keyword>
<evidence type="ECO:0000256" key="7">
    <source>
        <dbReference type="SAM" id="Phobius"/>
    </source>
</evidence>
<feature type="transmembrane region" description="Helical" evidence="7">
    <location>
        <begin position="354"/>
        <end position="377"/>
    </location>
</feature>
<feature type="domain" description="Major facilitator superfamily (MFS) profile" evidence="8">
    <location>
        <begin position="17"/>
        <end position="408"/>
    </location>
</feature>
<gene>
    <name evidence="9" type="ORF">BSA145_17265</name>
</gene>
<evidence type="ECO:0000256" key="3">
    <source>
        <dbReference type="ARBA" id="ARBA00022475"/>
    </source>
</evidence>
<protein>
    <submittedName>
        <fullName evidence="9">Alpha-ketoglutarate permease</fullName>
    </submittedName>
</protein>
<comment type="subcellular location">
    <subcellularLocation>
        <location evidence="1">Cell membrane</location>
        <topology evidence="1">Multi-pass membrane protein</topology>
    </subcellularLocation>
</comment>
<keyword evidence="3" id="KW-1003">Cell membrane</keyword>
<dbReference type="PANTHER" id="PTHR43124">
    <property type="entry name" value="PURINE EFFLUX PUMP PBUE"/>
    <property type="match status" value="1"/>
</dbReference>
<dbReference type="InterPro" id="IPR004748">
    <property type="entry name" value="Polyol_permease-like"/>
</dbReference>
<evidence type="ECO:0000256" key="1">
    <source>
        <dbReference type="ARBA" id="ARBA00004651"/>
    </source>
</evidence>
<dbReference type="InterPro" id="IPR020846">
    <property type="entry name" value="MFS_dom"/>
</dbReference>
<dbReference type="NCBIfam" id="TIGR00897">
    <property type="entry name" value="2A0118"/>
    <property type="match status" value="1"/>
</dbReference>
<dbReference type="EMBL" id="CP015607">
    <property type="protein sequence ID" value="APT47455.1"/>
    <property type="molecule type" value="Genomic_DNA"/>
</dbReference>
<dbReference type="AlphaFoldDB" id="A0A1L6ZLR3"/>
<feature type="transmembrane region" description="Helical" evidence="7">
    <location>
        <begin position="320"/>
        <end position="342"/>
    </location>
</feature>
<evidence type="ECO:0000256" key="2">
    <source>
        <dbReference type="ARBA" id="ARBA00022448"/>
    </source>
</evidence>
<evidence type="ECO:0000256" key="5">
    <source>
        <dbReference type="ARBA" id="ARBA00022989"/>
    </source>
</evidence>
<feature type="transmembrane region" description="Helical" evidence="7">
    <location>
        <begin position="59"/>
        <end position="78"/>
    </location>
</feature>
<evidence type="ECO:0000256" key="6">
    <source>
        <dbReference type="ARBA" id="ARBA00023136"/>
    </source>
</evidence>
<dbReference type="InterPro" id="IPR011701">
    <property type="entry name" value="MFS"/>
</dbReference>
<feature type="transmembrane region" description="Helical" evidence="7">
    <location>
        <begin position="383"/>
        <end position="403"/>
    </location>
</feature>
<dbReference type="PANTHER" id="PTHR43124:SF3">
    <property type="entry name" value="CHLORAMPHENICOL EFFLUX PUMP RV0191"/>
    <property type="match status" value="1"/>
</dbReference>
<dbReference type="Gene3D" id="1.20.1250.20">
    <property type="entry name" value="MFS general substrate transporter like domains"/>
    <property type="match status" value="2"/>
</dbReference>
<proteinExistence type="predicted"/>
<keyword evidence="2" id="KW-0813">Transport</keyword>
<feature type="transmembrane region" description="Helical" evidence="7">
    <location>
        <begin position="115"/>
        <end position="135"/>
    </location>
</feature>
<dbReference type="PROSITE" id="PS50850">
    <property type="entry name" value="MFS"/>
    <property type="match status" value="1"/>
</dbReference>
<reference evidence="9 10" key="1">
    <citation type="submission" date="2016-05" db="EMBL/GenBank/DDBJ databases">
        <title>Complete Genome and Methylome Analysis of Psychrotrophic Bacterial Isolates from Antarctic Lake Untersee.</title>
        <authorList>
            <person name="Fomenkov A."/>
            <person name="Akimov V.N."/>
            <person name="Vasilyeva L.V."/>
            <person name="Andersen D."/>
            <person name="Vincze T."/>
            <person name="Roberts R.J."/>
        </authorList>
    </citation>
    <scope>NUCLEOTIDE SEQUENCE [LARGE SCALE GENOMIC DNA]</scope>
    <source>
        <strain evidence="9 10">U14-5</strain>
    </source>
</reference>
<evidence type="ECO:0000313" key="9">
    <source>
        <dbReference type="EMBL" id="APT47455.1"/>
    </source>
</evidence>
<accession>A0A1L6ZLR3</accession>
<sequence length="427" mass="47326">MSEKNKLFFTKIGIPYSLRWGYLGMILFMIGDGLEQGWLSPYLVERGLSVTQSAQLFAAYGLAVGIAAWVSGVLAQIWGIRRVMWAGFIMFTISSIPFIALGVSNLNYPVMLVTYVLRGVGYPLFAYSFIVWITYRAEQKILARAVGWFWFVFTCGLNVAGPFYSSIAIPIIGHIYVLYTGIFFVLIGAIIALVLTKDEVKQNTKDQSSIKELLSGIFYMFERPRLAVGAIVKIIGTLGQYGFAIFLPSYLIKYGYSTEEWLQIWSSIFVVNILSNLLFGFIGDRIGWRKTIIWFGCVGCALSTIAIYIAPMIIGHNLIGMILISCLFGFFLAGYVPITALIPSMAPAKDRGAAMSVHNLGSGLSVFVAPFIVSLFIEPLGTGGVILIFAALYLFSGYLTTFLKTHEELEQNKKKTAIQMNVLDKTP</sequence>
<dbReference type="InterPro" id="IPR036259">
    <property type="entry name" value="MFS_trans_sf"/>
</dbReference>
<feature type="transmembrane region" description="Helical" evidence="7">
    <location>
        <begin position="226"/>
        <end position="252"/>
    </location>
</feature>
<organism evidence="9 10">
    <name type="scientific">Bacillus safensis</name>
    <dbReference type="NCBI Taxonomy" id="561879"/>
    <lineage>
        <taxon>Bacteria</taxon>
        <taxon>Bacillati</taxon>
        <taxon>Bacillota</taxon>
        <taxon>Bacilli</taxon>
        <taxon>Bacillales</taxon>
        <taxon>Bacillaceae</taxon>
        <taxon>Bacillus</taxon>
    </lineage>
</organism>
<dbReference type="RefSeq" id="WP_075623205.1">
    <property type="nucleotide sequence ID" value="NZ_CP015607.1"/>
</dbReference>
<dbReference type="GO" id="GO:0005886">
    <property type="term" value="C:plasma membrane"/>
    <property type="evidence" value="ECO:0007669"/>
    <property type="project" value="UniProtKB-SubCell"/>
</dbReference>
<name>A0A1L6ZLR3_BACIA</name>
<feature type="transmembrane region" description="Helical" evidence="7">
    <location>
        <begin position="175"/>
        <end position="195"/>
    </location>
</feature>
<dbReference type="GO" id="GO:0022857">
    <property type="term" value="F:transmembrane transporter activity"/>
    <property type="evidence" value="ECO:0007669"/>
    <property type="project" value="InterPro"/>
</dbReference>
<dbReference type="Pfam" id="PF07690">
    <property type="entry name" value="MFS_1"/>
    <property type="match status" value="1"/>
</dbReference>
<evidence type="ECO:0000259" key="8">
    <source>
        <dbReference type="PROSITE" id="PS50850"/>
    </source>
</evidence>
<dbReference type="CDD" id="cd17337">
    <property type="entry name" value="MFS_CsbX"/>
    <property type="match status" value="1"/>
</dbReference>
<evidence type="ECO:0000256" key="4">
    <source>
        <dbReference type="ARBA" id="ARBA00022692"/>
    </source>
</evidence>
<keyword evidence="4 7" id="KW-0812">Transmembrane</keyword>
<keyword evidence="6 7" id="KW-0472">Membrane</keyword>
<feature type="transmembrane region" description="Helical" evidence="7">
    <location>
        <begin position="292"/>
        <end position="314"/>
    </location>
</feature>
<dbReference type="Proteomes" id="UP000185426">
    <property type="component" value="Chromosome"/>
</dbReference>
<feature type="transmembrane region" description="Helical" evidence="7">
    <location>
        <begin position="264"/>
        <end position="283"/>
    </location>
</feature>